<evidence type="ECO:0000313" key="1">
    <source>
        <dbReference type="EMBL" id="MEC5424821.1"/>
    </source>
</evidence>
<dbReference type="InterPro" id="IPR023375">
    <property type="entry name" value="ADC_dom_sf"/>
</dbReference>
<dbReference type="PANTHER" id="PTHR39186">
    <property type="entry name" value="DUF2071 FAMILY PROTEIN"/>
    <property type="match status" value="1"/>
</dbReference>
<accession>A0ABU6KHN0</accession>
<name>A0ABU6KHN0_9BACI</name>
<dbReference type="RefSeq" id="WP_327608378.1">
    <property type="nucleotide sequence ID" value="NZ_JARZFX010000008.1"/>
</dbReference>
<protein>
    <submittedName>
        <fullName evidence="1">DUF2071 domain-containing protein</fullName>
    </submittedName>
</protein>
<dbReference type="Gene3D" id="2.40.400.10">
    <property type="entry name" value="Acetoacetate decarboxylase-like"/>
    <property type="match status" value="1"/>
</dbReference>
<comment type="caution">
    <text evidence="1">The sequence shown here is derived from an EMBL/GenBank/DDBJ whole genome shotgun (WGS) entry which is preliminary data.</text>
</comment>
<dbReference type="InterPro" id="IPR018644">
    <property type="entry name" value="DUF2071"/>
</dbReference>
<organism evidence="1 2">
    <name type="scientific">Virgibacillus tibetensis</name>
    <dbReference type="NCBI Taxonomy" id="3042313"/>
    <lineage>
        <taxon>Bacteria</taxon>
        <taxon>Bacillati</taxon>
        <taxon>Bacillota</taxon>
        <taxon>Bacilli</taxon>
        <taxon>Bacillales</taxon>
        <taxon>Bacillaceae</taxon>
        <taxon>Virgibacillus</taxon>
    </lineage>
</organism>
<dbReference type="Proteomes" id="UP001335737">
    <property type="component" value="Unassembled WGS sequence"/>
</dbReference>
<sequence>MYKDIVNSTQHRKSPLPEGQWLMAQKWDHLLFMHLPVPPEIMKRQLPKGLDLDTYDGVAWLTIIPFRISDMRFRNMPPIPFLHSFLELNVRTYVCRNGIPGVYFFNLEADKLLAVLGARLASLPYFHAKMKMRETNGTFHYSSIRKGNSNIMFLGSYHPIFEAYYPKERSLPYWLLERYYLWTSRNNSLFLGGIHHKQWKIHDAKADIVKQNMANFLPDIVLNEKRLFHYAVTCRALFWPIKKVD</sequence>
<reference evidence="1 2" key="1">
    <citation type="journal article" date="2024" name="Int. J. Syst. Evol. Microbiol.">
        <title>Virgibacillus tibetensis sp. nov., isolated from salt lake on the Tibetan Plateau of China.</title>
        <authorList>
            <person name="Phurbu D."/>
            <person name="Liu Z.-X."/>
            <person name="Wang R."/>
            <person name="Zheng Y.-Y."/>
            <person name="Liu H.-C."/>
            <person name="Zhou Y.-G."/>
            <person name="Yu Y.-J."/>
            <person name="Li A.-H."/>
        </authorList>
    </citation>
    <scope>NUCLEOTIDE SEQUENCE [LARGE SCALE GENOMIC DNA]</scope>
    <source>
        <strain evidence="1 2">C22-A2</strain>
    </source>
</reference>
<keyword evidence="2" id="KW-1185">Reference proteome</keyword>
<proteinExistence type="predicted"/>
<evidence type="ECO:0000313" key="2">
    <source>
        <dbReference type="Proteomes" id="UP001335737"/>
    </source>
</evidence>
<dbReference type="Pfam" id="PF09844">
    <property type="entry name" value="DUF2071"/>
    <property type="match status" value="1"/>
</dbReference>
<dbReference type="EMBL" id="JARZFX010000008">
    <property type="protein sequence ID" value="MEC5424821.1"/>
    <property type="molecule type" value="Genomic_DNA"/>
</dbReference>
<dbReference type="SUPFAM" id="SSF160104">
    <property type="entry name" value="Acetoacetate decarboxylase-like"/>
    <property type="match status" value="1"/>
</dbReference>
<gene>
    <name evidence="1" type="ORF">QGM71_15145</name>
</gene>
<dbReference type="PANTHER" id="PTHR39186:SF1">
    <property type="entry name" value="DUF2071 DOMAIN-CONTAINING PROTEIN"/>
    <property type="match status" value="1"/>
</dbReference>